<keyword evidence="3" id="KW-1185">Reference proteome</keyword>
<sequence length="109" mass="11921">MTVKTRELHDAMFRCTEGYVQLIVDSLEFELGRSLSAEEAQAVYHHVEVLIEVSCGFDTSPVGQPERVLNMTGPGGVEVCADRQGAPFNMDADHAGTGHTLRFGKPSDR</sequence>
<evidence type="ECO:0000313" key="2">
    <source>
        <dbReference type="EMBL" id="OAT56600.1"/>
    </source>
</evidence>
<evidence type="ECO:0000256" key="1">
    <source>
        <dbReference type="SAM" id="MobiDB-lite"/>
    </source>
</evidence>
<name>A0AA91EC90_9GAMM</name>
<evidence type="ECO:0000313" key="3">
    <source>
        <dbReference type="Proteomes" id="UP000078431"/>
    </source>
</evidence>
<dbReference type="Proteomes" id="UP000078431">
    <property type="component" value="Unassembled WGS sequence"/>
</dbReference>
<accession>A0AA91EC90</accession>
<organism evidence="2 3">
    <name type="scientific">Obesumbacterium proteus ATCC 12841</name>
    <dbReference type="NCBI Taxonomy" id="1354268"/>
    <lineage>
        <taxon>Bacteria</taxon>
        <taxon>Pseudomonadati</taxon>
        <taxon>Pseudomonadota</taxon>
        <taxon>Gammaproteobacteria</taxon>
        <taxon>Enterobacterales</taxon>
        <taxon>Hafniaceae</taxon>
        <taxon>Obesumbacterium</taxon>
    </lineage>
</organism>
<gene>
    <name evidence="2" type="ORF">M993_04712</name>
</gene>
<dbReference type="AlphaFoldDB" id="A0AA91EC90"/>
<feature type="region of interest" description="Disordered" evidence="1">
    <location>
        <begin position="89"/>
        <end position="109"/>
    </location>
</feature>
<comment type="caution">
    <text evidence="2">The sequence shown here is derived from an EMBL/GenBank/DDBJ whole genome shotgun (WGS) entry which is preliminary data.</text>
</comment>
<proteinExistence type="predicted"/>
<dbReference type="EMBL" id="LXEX01000075">
    <property type="protein sequence ID" value="OAT56600.1"/>
    <property type="molecule type" value="Genomic_DNA"/>
</dbReference>
<protein>
    <submittedName>
        <fullName evidence="2">Uncharacterized protein</fullName>
    </submittedName>
</protein>
<reference evidence="2 3" key="1">
    <citation type="submission" date="2016-04" db="EMBL/GenBank/DDBJ databases">
        <title>ATOL: Assembling a taxonomically balanced genome-scale reconstruction of the evolutionary history of the Enterobacteriaceae.</title>
        <authorList>
            <person name="Plunkett G.III."/>
            <person name="Neeno-Eckwall E.C."/>
            <person name="Glasner J.D."/>
            <person name="Perna N.T."/>
        </authorList>
    </citation>
    <scope>NUCLEOTIDE SEQUENCE [LARGE SCALE GENOMIC DNA]</scope>
    <source>
        <strain evidence="2 3">ATCC 12841</strain>
    </source>
</reference>